<dbReference type="EMBL" id="JBEPCU010000168">
    <property type="protein sequence ID" value="MER6977863.1"/>
    <property type="molecule type" value="Genomic_DNA"/>
</dbReference>
<feature type="domain" description="GntR C-terminal" evidence="4">
    <location>
        <begin position="43"/>
        <end position="166"/>
    </location>
</feature>
<protein>
    <submittedName>
        <fullName evidence="5">FCD domain-containing protein</fullName>
    </submittedName>
</protein>
<organism evidence="5 6">
    <name type="scientific">Streptomyces carpinensis</name>
    <dbReference type="NCBI Taxonomy" id="66369"/>
    <lineage>
        <taxon>Bacteria</taxon>
        <taxon>Bacillati</taxon>
        <taxon>Actinomycetota</taxon>
        <taxon>Actinomycetes</taxon>
        <taxon>Kitasatosporales</taxon>
        <taxon>Streptomycetaceae</taxon>
        <taxon>Streptomyces</taxon>
    </lineage>
</organism>
<evidence type="ECO:0000259" key="4">
    <source>
        <dbReference type="SMART" id="SM00895"/>
    </source>
</evidence>
<dbReference type="InterPro" id="IPR008920">
    <property type="entry name" value="TF_FadR/GntR_C"/>
</dbReference>
<comment type="caution">
    <text evidence="5">The sequence shown here is derived from an EMBL/GenBank/DDBJ whole genome shotgun (WGS) entry which is preliminary data.</text>
</comment>
<evidence type="ECO:0000256" key="1">
    <source>
        <dbReference type="ARBA" id="ARBA00023015"/>
    </source>
</evidence>
<gene>
    <name evidence="5" type="ORF">ABT317_12775</name>
</gene>
<keyword evidence="2" id="KW-0238">DNA-binding</keyword>
<dbReference type="SUPFAM" id="SSF48008">
    <property type="entry name" value="GntR ligand-binding domain-like"/>
    <property type="match status" value="1"/>
</dbReference>
<dbReference type="Gene3D" id="1.20.120.530">
    <property type="entry name" value="GntR ligand-binding domain-like"/>
    <property type="match status" value="1"/>
</dbReference>
<keyword evidence="6" id="KW-1185">Reference proteome</keyword>
<proteinExistence type="predicted"/>
<evidence type="ECO:0000256" key="3">
    <source>
        <dbReference type="ARBA" id="ARBA00023163"/>
    </source>
</evidence>
<accession>A0ABV1W0Z5</accession>
<dbReference type="Pfam" id="PF07729">
    <property type="entry name" value="FCD"/>
    <property type="match status" value="1"/>
</dbReference>
<evidence type="ECO:0000256" key="2">
    <source>
        <dbReference type="ARBA" id="ARBA00023125"/>
    </source>
</evidence>
<keyword evidence="1" id="KW-0805">Transcription regulation</keyword>
<dbReference type="Proteomes" id="UP001458415">
    <property type="component" value="Unassembled WGS sequence"/>
</dbReference>
<reference evidence="5 6" key="1">
    <citation type="submission" date="2024-06" db="EMBL/GenBank/DDBJ databases">
        <title>The Natural Products Discovery Center: Release of the First 8490 Sequenced Strains for Exploring Actinobacteria Biosynthetic Diversity.</title>
        <authorList>
            <person name="Kalkreuter E."/>
            <person name="Kautsar S.A."/>
            <person name="Yang D."/>
            <person name="Bader C.D."/>
            <person name="Teijaro C.N."/>
            <person name="Fluegel L."/>
            <person name="Davis C.M."/>
            <person name="Simpson J.R."/>
            <person name="Lauterbach L."/>
            <person name="Steele A.D."/>
            <person name="Gui C."/>
            <person name="Meng S."/>
            <person name="Li G."/>
            <person name="Viehrig K."/>
            <person name="Ye F."/>
            <person name="Su P."/>
            <person name="Kiefer A.F."/>
            <person name="Nichols A."/>
            <person name="Cepeda A.J."/>
            <person name="Yan W."/>
            <person name="Fan B."/>
            <person name="Jiang Y."/>
            <person name="Adhikari A."/>
            <person name="Zheng C.-J."/>
            <person name="Schuster L."/>
            <person name="Cowan T.M."/>
            <person name="Smanski M.J."/>
            <person name="Chevrette M.G."/>
            <person name="De Carvalho L.P.S."/>
            <person name="Shen B."/>
        </authorList>
    </citation>
    <scope>NUCLEOTIDE SEQUENCE [LARGE SCALE GENOMIC DNA]</scope>
    <source>
        <strain evidence="5 6">NPDC000634</strain>
    </source>
</reference>
<dbReference type="InterPro" id="IPR011711">
    <property type="entry name" value="GntR_C"/>
</dbReference>
<evidence type="ECO:0000313" key="5">
    <source>
        <dbReference type="EMBL" id="MER6977863.1"/>
    </source>
</evidence>
<dbReference type="SMART" id="SM00895">
    <property type="entry name" value="FCD"/>
    <property type="match status" value="1"/>
</dbReference>
<sequence>MRIVDIRHGFGTYVGNLSLEPLIDGIAFRAAVHHHQGAASLHELMEVREALEAGLIGTVAASLPTEDLAELKRLVDTMEQEARQHDAIRPETDRAFHLSLYRALGNHLLSEVLDAFWAALHQVRAELGDVHTDPRTTWAQHRALVEALEAKDGARAVETMHRHFDDLRARLAMD</sequence>
<dbReference type="RefSeq" id="WP_244216912.1">
    <property type="nucleotide sequence ID" value="NZ_MUBM01000013.1"/>
</dbReference>
<keyword evidence="3" id="KW-0804">Transcription</keyword>
<dbReference type="PANTHER" id="PTHR43537">
    <property type="entry name" value="TRANSCRIPTIONAL REGULATOR, GNTR FAMILY"/>
    <property type="match status" value="1"/>
</dbReference>
<dbReference type="PANTHER" id="PTHR43537:SF5">
    <property type="entry name" value="UXU OPERON TRANSCRIPTIONAL REGULATOR"/>
    <property type="match status" value="1"/>
</dbReference>
<evidence type="ECO:0000313" key="6">
    <source>
        <dbReference type="Proteomes" id="UP001458415"/>
    </source>
</evidence>
<name>A0ABV1W0Z5_9ACTN</name>